<dbReference type="CDD" id="cd11332">
    <property type="entry name" value="AmyAc_OligoGlu_TS"/>
    <property type="match status" value="1"/>
</dbReference>
<evidence type="ECO:0000259" key="2">
    <source>
        <dbReference type="SMART" id="SM00642"/>
    </source>
</evidence>
<dbReference type="Gene3D" id="3.20.20.80">
    <property type="entry name" value="Glycosidases"/>
    <property type="match status" value="1"/>
</dbReference>
<feature type="domain" description="Glycosyl hydrolase family 13 catalytic" evidence="2">
    <location>
        <begin position="57"/>
        <end position="439"/>
    </location>
</feature>
<dbReference type="GO" id="GO:0009313">
    <property type="term" value="P:oligosaccharide catabolic process"/>
    <property type="evidence" value="ECO:0007669"/>
    <property type="project" value="TreeGrafter"/>
</dbReference>
<reference evidence="3 4" key="1">
    <citation type="journal article" date="2015" name="Stand. Genomic Sci.">
        <title>Genomic Encyclopedia of Bacterial and Archaeal Type Strains, Phase III: the genomes of soil and plant-associated and newly described type strains.</title>
        <authorList>
            <person name="Whitman W.B."/>
            <person name="Woyke T."/>
            <person name="Klenk H.P."/>
            <person name="Zhou Y."/>
            <person name="Lilburn T.G."/>
            <person name="Beck B.J."/>
            <person name="De Vos P."/>
            <person name="Vandamme P."/>
            <person name="Eisen J.A."/>
            <person name="Garrity G."/>
            <person name="Hugenholtz P."/>
            <person name="Kyrpides N.C."/>
        </authorList>
    </citation>
    <scope>NUCLEOTIDE SEQUENCE [LARGE SCALE GENOMIC DNA]</scope>
    <source>
        <strain evidence="3 4">CECT 7306</strain>
    </source>
</reference>
<organism evidence="3 4">
    <name type="scientific">Pseudokineococcus lusitanus</name>
    <dbReference type="NCBI Taxonomy" id="763993"/>
    <lineage>
        <taxon>Bacteria</taxon>
        <taxon>Bacillati</taxon>
        <taxon>Actinomycetota</taxon>
        <taxon>Actinomycetes</taxon>
        <taxon>Kineosporiales</taxon>
        <taxon>Kineosporiaceae</taxon>
        <taxon>Pseudokineococcus</taxon>
    </lineage>
</organism>
<dbReference type="Pfam" id="PF00128">
    <property type="entry name" value="Alpha-amylase"/>
    <property type="match status" value="1"/>
</dbReference>
<dbReference type="Proteomes" id="UP000276232">
    <property type="component" value="Unassembled WGS sequence"/>
</dbReference>
<protein>
    <submittedName>
        <fullName evidence="3">Alpha-glucosidase</fullName>
    </submittedName>
</protein>
<evidence type="ECO:0000313" key="4">
    <source>
        <dbReference type="Proteomes" id="UP000276232"/>
    </source>
</evidence>
<dbReference type="InterPro" id="IPR017853">
    <property type="entry name" value="GH"/>
</dbReference>
<dbReference type="OrthoDB" id="9043248at2"/>
<dbReference type="Gene3D" id="3.90.400.10">
    <property type="entry name" value="Oligo-1,6-glucosidase, Domain 2"/>
    <property type="match status" value="1"/>
</dbReference>
<dbReference type="InterPro" id="IPR006047">
    <property type="entry name" value="GH13_cat_dom"/>
</dbReference>
<dbReference type="EMBL" id="RJKN01000006">
    <property type="protein sequence ID" value="ROP34630.1"/>
    <property type="molecule type" value="Genomic_DNA"/>
</dbReference>
<evidence type="ECO:0000313" key="3">
    <source>
        <dbReference type="EMBL" id="ROP34630.1"/>
    </source>
</evidence>
<dbReference type="GO" id="GO:0004556">
    <property type="term" value="F:alpha-amylase activity"/>
    <property type="evidence" value="ECO:0007669"/>
    <property type="project" value="TreeGrafter"/>
</dbReference>
<dbReference type="SMART" id="SM00642">
    <property type="entry name" value="Aamy"/>
    <property type="match status" value="1"/>
</dbReference>
<keyword evidence="4" id="KW-1185">Reference proteome</keyword>
<dbReference type="InterPro" id="IPR045857">
    <property type="entry name" value="O16G_dom_2"/>
</dbReference>
<dbReference type="AlphaFoldDB" id="A0A3N1GWJ9"/>
<dbReference type="InParanoid" id="A0A3N1GWJ9"/>
<dbReference type="PANTHER" id="PTHR10357">
    <property type="entry name" value="ALPHA-AMYLASE FAMILY MEMBER"/>
    <property type="match status" value="1"/>
</dbReference>
<dbReference type="SUPFAM" id="SSF51445">
    <property type="entry name" value="(Trans)glycosidases"/>
    <property type="match status" value="1"/>
</dbReference>
<name>A0A3N1GWJ9_9ACTN</name>
<proteinExistence type="inferred from homology"/>
<dbReference type="PANTHER" id="PTHR10357:SF179">
    <property type="entry name" value="NEUTRAL AND BASIC AMINO ACID TRANSPORT PROTEIN RBAT"/>
    <property type="match status" value="1"/>
</dbReference>
<dbReference type="RefSeq" id="WP_123380527.1">
    <property type="nucleotide sequence ID" value="NZ_RJKN01000006.1"/>
</dbReference>
<sequence length="577" mass="62949">MATSDGSCSTGSAGTRRATSALVRQRSACTAAAPAARPAEGRRAVDEAWWRDAVVYQVYLRSFADADGDGVGDVEGLRSRLPYLAWLGVDALWLTPHYPSGGADGGYDVTDYRAVDAELGSVDDVARLVEDAHALGLRVLLDVVPNHTSDAHPWFREAVADPTSEHARKYVFAPPSPEPPNNWVSLFGGPAWSRTPDGRWYLHLFSPEQPDLDWREPTVADDFEESLRFWLDLGVDGFRVDVAYGLFKDRELRDNPGTYSPTLFGHGDEQRHTWDQPEVHDVWRRWRALVDSYEAADGAPRMLVGEVCLSDLDRVAAYVRPDEMHQSFAFRLLKSPWDAKAFADGVGTALEAFDKVGAPVSWVLGNHDKDRQVTRFGGGAHGLSRARSAAMLLLALPGSPYLYAGEELGLPQVVVPDAVKKDPIFFRSGGLRSGRDGCRIPLPWTTTTEDGSAWGFSPAGTGASWLPQPAGWEDLSVERQAVDPTSTLRLYREALLVRRESRVLGRAGARLERRGDLLAVHVGEGGPGAVTCFVNMGHEDTAVPAGAEVLLVSEPSVDHGDGWVHLPASTAVWVRQG</sequence>
<comment type="caution">
    <text evidence="3">The sequence shown here is derived from an EMBL/GenBank/DDBJ whole genome shotgun (WGS) entry which is preliminary data.</text>
</comment>
<evidence type="ECO:0000256" key="1">
    <source>
        <dbReference type="ARBA" id="ARBA00008061"/>
    </source>
</evidence>
<comment type="similarity">
    <text evidence="1">Belongs to the glycosyl hydrolase 13 family.</text>
</comment>
<gene>
    <name evidence="3" type="ORF">EDC03_2446</name>
</gene>
<accession>A0A3N1GWJ9</accession>